<dbReference type="SUPFAM" id="SSF161098">
    <property type="entry name" value="MetI-like"/>
    <property type="match status" value="1"/>
</dbReference>
<evidence type="ECO:0000256" key="4">
    <source>
        <dbReference type="ARBA" id="ARBA00022692"/>
    </source>
</evidence>
<organism evidence="9 10">
    <name type="scientific">Paenibacillus antri</name>
    <dbReference type="NCBI Taxonomy" id="2582848"/>
    <lineage>
        <taxon>Bacteria</taxon>
        <taxon>Bacillati</taxon>
        <taxon>Bacillota</taxon>
        <taxon>Bacilli</taxon>
        <taxon>Bacillales</taxon>
        <taxon>Paenibacillaceae</taxon>
        <taxon>Paenibacillus</taxon>
    </lineage>
</organism>
<name>A0A5R9G5E5_9BACL</name>
<evidence type="ECO:0000313" key="9">
    <source>
        <dbReference type="EMBL" id="TLS51587.1"/>
    </source>
</evidence>
<dbReference type="Pfam" id="PF00528">
    <property type="entry name" value="BPD_transp_1"/>
    <property type="match status" value="1"/>
</dbReference>
<evidence type="ECO:0000256" key="3">
    <source>
        <dbReference type="ARBA" id="ARBA00022475"/>
    </source>
</evidence>
<evidence type="ECO:0000256" key="6">
    <source>
        <dbReference type="ARBA" id="ARBA00023136"/>
    </source>
</evidence>
<evidence type="ECO:0000256" key="1">
    <source>
        <dbReference type="ARBA" id="ARBA00004651"/>
    </source>
</evidence>
<dbReference type="RefSeq" id="WP_138194771.1">
    <property type="nucleotide sequence ID" value="NZ_VCIW01000008.1"/>
</dbReference>
<sequence>MSLMPRRKSGPPVTGVDKNAFSYRAFRDLKLNKYIYVMLVPVIAYYVVFLYGPMYGLQIAFKDYSAGAGMWNSPWVGFKHFESFFESYYFWRLLRNTVLLSLYELVFAFPASIILALLLNELRSNRFKRTVQTVTYMPHFISIVVISGMLVDFLSRDGLINNVIAMFGFERTAFLGEAGWFRSIYISSNIWQSVGWGSIIYLSAMSSIDPSLYEAARVDGANRWKQTLHVTIPGIMPTIVILLILQIGSFMTVGTEKILLLYNPTTYETADVIGTFLYRKGILEADYSYSAAVGLFNSVINFALLVLANAASKKSGNNLW</sequence>
<dbReference type="OrthoDB" id="9785836at2"/>
<dbReference type="PANTHER" id="PTHR43227">
    <property type="entry name" value="BLL4140 PROTEIN"/>
    <property type="match status" value="1"/>
</dbReference>
<dbReference type="Gene3D" id="1.10.3720.10">
    <property type="entry name" value="MetI-like"/>
    <property type="match status" value="1"/>
</dbReference>
<feature type="domain" description="ABC transmembrane type-1" evidence="8">
    <location>
        <begin position="94"/>
        <end position="308"/>
    </location>
</feature>
<evidence type="ECO:0000256" key="2">
    <source>
        <dbReference type="ARBA" id="ARBA00022448"/>
    </source>
</evidence>
<keyword evidence="6 7" id="KW-0472">Membrane</keyword>
<dbReference type="AlphaFoldDB" id="A0A5R9G5E5"/>
<dbReference type="InterPro" id="IPR050809">
    <property type="entry name" value="UgpAE/MalFG_permease"/>
</dbReference>
<dbReference type="PANTHER" id="PTHR43227:SF11">
    <property type="entry name" value="BLL4140 PROTEIN"/>
    <property type="match status" value="1"/>
</dbReference>
<comment type="similarity">
    <text evidence="7">Belongs to the binding-protein-dependent transport system permease family.</text>
</comment>
<feature type="transmembrane region" description="Helical" evidence="7">
    <location>
        <begin position="228"/>
        <end position="251"/>
    </location>
</feature>
<feature type="transmembrane region" description="Helical" evidence="7">
    <location>
        <begin position="98"/>
        <end position="119"/>
    </location>
</feature>
<feature type="transmembrane region" description="Helical" evidence="7">
    <location>
        <begin position="287"/>
        <end position="308"/>
    </location>
</feature>
<evidence type="ECO:0000259" key="8">
    <source>
        <dbReference type="PROSITE" id="PS50928"/>
    </source>
</evidence>
<dbReference type="CDD" id="cd06261">
    <property type="entry name" value="TM_PBP2"/>
    <property type="match status" value="1"/>
</dbReference>
<comment type="subcellular location">
    <subcellularLocation>
        <location evidence="1 7">Cell membrane</location>
        <topology evidence="1 7">Multi-pass membrane protein</topology>
    </subcellularLocation>
</comment>
<proteinExistence type="inferred from homology"/>
<dbReference type="GO" id="GO:0055085">
    <property type="term" value="P:transmembrane transport"/>
    <property type="evidence" value="ECO:0007669"/>
    <property type="project" value="InterPro"/>
</dbReference>
<protein>
    <submittedName>
        <fullName evidence="9">Sugar ABC transporter permease</fullName>
    </submittedName>
</protein>
<dbReference type="Proteomes" id="UP000309676">
    <property type="component" value="Unassembled WGS sequence"/>
</dbReference>
<keyword evidence="10" id="KW-1185">Reference proteome</keyword>
<gene>
    <name evidence="9" type="ORF">FE782_13865</name>
</gene>
<keyword evidence="5 7" id="KW-1133">Transmembrane helix</keyword>
<comment type="caution">
    <text evidence="9">The sequence shown here is derived from an EMBL/GenBank/DDBJ whole genome shotgun (WGS) entry which is preliminary data.</text>
</comment>
<feature type="transmembrane region" description="Helical" evidence="7">
    <location>
        <begin position="34"/>
        <end position="54"/>
    </location>
</feature>
<dbReference type="GO" id="GO:0005886">
    <property type="term" value="C:plasma membrane"/>
    <property type="evidence" value="ECO:0007669"/>
    <property type="project" value="UniProtKB-SubCell"/>
</dbReference>
<dbReference type="EMBL" id="VCIW01000008">
    <property type="protein sequence ID" value="TLS51587.1"/>
    <property type="molecule type" value="Genomic_DNA"/>
</dbReference>
<reference evidence="9 10" key="1">
    <citation type="submission" date="2019-05" db="EMBL/GenBank/DDBJ databases">
        <authorList>
            <person name="Narsing Rao M.P."/>
            <person name="Li W.J."/>
        </authorList>
    </citation>
    <scope>NUCLEOTIDE SEQUENCE [LARGE SCALE GENOMIC DNA]</scope>
    <source>
        <strain evidence="9 10">SYSU_K30003</strain>
    </source>
</reference>
<keyword evidence="3" id="KW-1003">Cell membrane</keyword>
<dbReference type="InterPro" id="IPR000515">
    <property type="entry name" value="MetI-like"/>
</dbReference>
<dbReference type="InterPro" id="IPR035906">
    <property type="entry name" value="MetI-like_sf"/>
</dbReference>
<accession>A0A5R9G5E5</accession>
<keyword evidence="4 7" id="KW-0812">Transmembrane</keyword>
<evidence type="ECO:0000313" key="10">
    <source>
        <dbReference type="Proteomes" id="UP000309676"/>
    </source>
</evidence>
<evidence type="ECO:0000256" key="5">
    <source>
        <dbReference type="ARBA" id="ARBA00022989"/>
    </source>
</evidence>
<dbReference type="PROSITE" id="PS50928">
    <property type="entry name" value="ABC_TM1"/>
    <property type="match status" value="1"/>
</dbReference>
<keyword evidence="2 7" id="KW-0813">Transport</keyword>
<evidence type="ECO:0000256" key="7">
    <source>
        <dbReference type="RuleBase" id="RU363032"/>
    </source>
</evidence>